<dbReference type="OrthoDB" id="5585231at2759"/>
<proteinExistence type="predicted"/>
<keyword evidence="3" id="KW-1185">Reference proteome</keyword>
<organism evidence="2 3">
    <name type="scientific">Acanthoscelides obtectus</name>
    <name type="common">Bean weevil</name>
    <name type="synonym">Bruchus obtectus</name>
    <dbReference type="NCBI Taxonomy" id="200917"/>
    <lineage>
        <taxon>Eukaryota</taxon>
        <taxon>Metazoa</taxon>
        <taxon>Ecdysozoa</taxon>
        <taxon>Arthropoda</taxon>
        <taxon>Hexapoda</taxon>
        <taxon>Insecta</taxon>
        <taxon>Pterygota</taxon>
        <taxon>Neoptera</taxon>
        <taxon>Endopterygota</taxon>
        <taxon>Coleoptera</taxon>
        <taxon>Polyphaga</taxon>
        <taxon>Cucujiformia</taxon>
        <taxon>Chrysomeloidea</taxon>
        <taxon>Chrysomelidae</taxon>
        <taxon>Bruchinae</taxon>
        <taxon>Bruchini</taxon>
        <taxon>Acanthoscelides</taxon>
    </lineage>
</organism>
<protein>
    <submittedName>
        <fullName evidence="2">Uncharacterized protein</fullName>
    </submittedName>
</protein>
<dbReference type="EMBL" id="CAKOFQ010006873">
    <property type="protein sequence ID" value="CAH1978610.1"/>
    <property type="molecule type" value="Genomic_DNA"/>
</dbReference>
<evidence type="ECO:0000313" key="2">
    <source>
        <dbReference type="EMBL" id="CAH1978610.1"/>
    </source>
</evidence>
<comment type="caution">
    <text evidence="2">The sequence shown here is derived from an EMBL/GenBank/DDBJ whole genome shotgun (WGS) entry which is preliminary data.</text>
</comment>
<evidence type="ECO:0000256" key="1">
    <source>
        <dbReference type="SAM" id="MobiDB-lite"/>
    </source>
</evidence>
<feature type="compositionally biased region" description="Basic and acidic residues" evidence="1">
    <location>
        <begin position="23"/>
        <end position="47"/>
    </location>
</feature>
<accession>A0A9P0KMA1</accession>
<feature type="compositionally biased region" description="Basic and acidic residues" evidence="1">
    <location>
        <begin position="1"/>
        <end position="12"/>
    </location>
</feature>
<name>A0A9P0KMA1_ACAOB</name>
<feature type="region of interest" description="Disordered" evidence="1">
    <location>
        <begin position="1"/>
        <end position="69"/>
    </location>
</feature>
<evidence type="ECO:0000313" key="3">
    <source>
        <dbReference type="Proteomes" id="UP001152888"/>
    </source>
</evidence>
<sequence>MFRREKSQDRKQPVQKQKSIGSEGKDLLKAFSFRDKPKGCKEAEPKKKAPPSKGGTTSGRGKGREGLKQDDFLKATMRIFLVVSPPAGKLQVKLLYKSQ</sequence>
<gene>
    <name evidence="2" type="ORF">ACAOBT_LOCUS13204</name>
</gene>
<dbReference type="AlphaFoldDB" id="A0A9P0KMA1"/>
<reference evidence="2" key="1">
    <citation type="submission" date="2022-03" db="EMBL/GenBank/DDBJ databases">
        <authorList>
            <person name="Sayadi A."/>
        </authorList>
    </citation>
    <scope>NUCLEOTIDE SEQUENCE</scope>
</reference>
<dbReference type="Proteomes" id="UP001152888">
    <property type="component" value="Unassembled WGS sequence"/>
</dbReference>